<feature type="region of interest" description="Disordered" evidence="4">
    <location>
        <begin position="1"/>
        <end position="28"/>
    </location>
</feature>
<organism evidence="5 6">
    <name type="scientific">Rousettus aegyptiacus</name>
    <name type="common">Egyptian fruit bat</name>
    <name type="synonym">Pteropus aegyptiacus</name>
    <dbReference type="NCBI Taxonomy" id="9407"/>
    <lineage>
        <taxon>Eukaryota</taxon>
        <taxon>Metazoa</taxon>
        <taxon>Chordata</taxon>
        <taxon>Craniata</taxon>
        <taxon>Vertebrata</taxon>
        <taxon>Euteleostomi</taxon>
        <taxon>Mammalia</taxon>
        <taxon>Eutheria</taxon>
        <taxon>Laurasiatheria</taxon>
        <taxon>Chiroptera</taxon>
        <taxon>Yinpterochiroptera</taxon>
        <taxon>Pteropodoidea</taxon>
        <taxon>Pteropodidae</taxon>
        <taxon>Rousettinae</taxon>
        <taxon>Rousettus</taxon>
    </lineage>
</organism>
<dbReference type="EMBL" id="JACASE010000014">
    <property type="protein sequence ID" value="KAF6411123.1"/>
    <property type="molecule type" value="Genomic_DNA"/>
</dbReference>
<dbReference type="SUPFAM" id="SSF52047">
    <property type="entry name" value="RNI-like"/>
    <property type="match status" value="2"/>
</dbReference>
<dbReference type="GO" id="GO:0005096">
    <property type="term" value="F:GTPase activator activity"/>
    <property type="evidence" value="ECO:0007669"/>
    <property type="project" value="UniProtKB-KW"/>
</dbReference>
<reference evidence="5 6" key="1">
    <citation type="journal article" date="2020" name="Nature">
        <title>Six reference-quality genomes reveal evolution of bat adaptations.</title>
        <authorList>
            <person name="Jebb D."/>
            <person name="Huang Z."/>
            <person name="Pippel M."/>
            <person name="Hughes G.M."/>
            <person name="Lavrichenko K."/>
            <person name="Devanna P."/>
            <person name="Winkler S."/>
            <person name="Jermiin L.S."/>
            <person name="Skirmuntt E.C."/>
            <person name="Katzourakis A."/>
            <person name="Burkitt-Gray L."/>
            <person name="Ray D.A."/>
            <person name="Sullivan K.A.M."/>
            <person name="Roscito J.G."/>
            <person name="Kirilenko B.M."/>
            <person name="Davalos L.M."/>
            <person name="Corthals A.P."/>
            <person name="Power M.L."/>
            <person name="Jones G."/>
            <person name="Ransome R.D."/>
            <person name="Dechmann D.K.N."/>
            <person name="Locatelli A.G."/>
            <person name="Puechmaille S.J."/>
            <person name="Fedrigo O."/>
            <person name="Jarvis E.D."/>
            <person name="Hiller M."/>
            <person name="Vernes S.C."/>
            <person name="Myers E.W."/>
            <person name="Teeling E.C."/>
        </authorList>
    </citation>
    <scope>NUCLEOTIDE SEQUENCE [LARGE SCALE GENOMIC DNA]</scope>
    <source>
        <strain evidence="5">MRouAeg1</strain>
        <tissue evidence="5">Muscle</tissue>
    </source>
</reference>
<name>A0A7J8CJP1_ROUAE</name>
<evidence type="ECO:0000256" key="3">
    <source>
        <dbReference type="ARBA" id="ARBA00022737"/>
    </source>
</evidence>
<dbReference type="Proteomes" id="UP000593571">
    <property type="component" value="Unassembled WGS sequence"/>
</dbReference>
<evidence type="ECO:0000256" key="4">
    <source>
        <dbReference type="SAM" id="MobiDB-lite"/>
    </source>
</evidence>
<gene>
    <name evidence="5" type="ORF">HJG63_014204</name>
</gene>
<dbReference type="SMART" id="SM00368">
    <property type="entry name" value="LRR_RI"/>
    <property type="match status" value="11"/>
</dbReference>
<keyword evidence="3" id="KW-0677">Repeat</keyword>
<dbReference type="GO" id="GO:0031267">
    <property type="term" value="F:small GTPase binding"/>
    <property type="evidence" value="ECO:0007669"/>
    <property type="project" value="TreeGrafter"/>
</dbReference>
<protein>
    <submittedName>
        <fullName evidence="5">NLR family CARD domain containing 5</fullName>
    </submittedName>
</protein>
<feature type="compositionally biased region" description="Low complexity" evidence="4">
    <location>
        <begin position="1"/>
        <end position="16"/>
    </location>
</feature>
<dbReference type="PANTHER" id="PTHR24113:SF12">
    <property type="entry name" value="RAN GTPASE-ACTIVATING PROTEIN 1"/>
    <property type="match status" value="1"/>
</dbReference>
<evidence type="ECO:0000313" key="6">
    <source>
        <dbReference type="Proteomes" id="UP000593571"/>
    </source>
</evidence>
<comment type="caution">
    <text evidence="5">The sequence shown here is derived from an EMBL/GenBank/DDBJ whole genome shotgun (WGS) entry which is preliminary data.</text>
</comment>
<evidence type="ECO:0000256" key="1">
    <source>
        <dbReference type="ARBA" id="ARBA00022468"/>
    </source>
</evidence>
<proteinExistence type="predicted"/>
<dbReference type="GO" id="GO:0006913">
    <property type="term" value="P:nucleocytoplasmic transport"/>
    <property type="evidence" value="ECO:0007669"/>
    <property type="project" value="TreeGrafter"/>
</dbReference>
<dbReference type="GO" id="GO:0048471">
    <property type="term" value="C:perinuclear region of cytoplasm"/>
    <property type="evidence" value="ECO:0007669"/>
    <property type="project" value="TreeGrafter"/>
</dbReference>
<dbReference type="FunFam" id="3.80.10.10:FF:000466">
    <property type="entry name" value="NLR family CARD domain containing 5"/>
    <property type="match status" value="1"/>
</dbReference>
<dbReference type="Pfam" id="PF13516">
    <property type="entry name" value="LRR_6"/>
    <property type="match status" value="4"/>
</dbReference>
<dbReference type="Gene3D" id="3.80.10.10">
    <property type="entry name" value="Ribonuclease Inhibitor"/>
    <property type="match status" value="3"/>
</dbReference>
<dbReference type="InterPro" id="IPR027038">
    <property type="entry name" value="RanGap"/>
</dbReference>
<sequence length="592" mass="63781">MGVLCGWSSSGGSCSKGPGGGGTPGHQRAPLASYSLSANQLGDDGLRRLLECLPQVPICGSLDLSHNGISREGALCLVETLPSCPRVREASVSPGSEQSFWIHFSQQEEAEKTLRLTRCCLGLQDLTVLLSLVTRTEGLLSLRVEEPWVGRAGVLALLEMCTQASGDITEISISETQQQLYIRLEFPRQENPEAVALRLAHCDLGTHHSLLVRQLVEACARLQQLSLSQVNLCDVSSLLLQSLLLALSELKKFRLASCRVSSQGLAHLAFGLSHCHHLEELDLSNNQLGREDTKVLMGALEGKCWLKRLNLSNFLLGGPTLAALTEGLSHMTFLQSLCLSYNQIGDTGAQHLAAVLPGLPELRKIDLSANGIGPAGGVQLVESLTLCKHLEELMLGYNAVGNPTALGLAHGLPQHLRVLHLPSSCLGPEGALSLGQALDGCPHVEEISLAENSLAGGVPHFRQGLPLLRHIDLVSCEIDNQTAKPLTANFALCPALEEILLSWNLLGDEAAAELARVLPRLGRLKRVDLEKNQITAHGAWLLAEGLAQVSGIQVIRLWNNPISSDMVRRLQSQEPRLDFAFFSNQPQASRGT</sequence>
<evidence type="ECO:0000313" key="5">
    <source>
        <dbReference type="EMBL" id="KAF6411123.1"/>
    </source>
</evidence>
<dbReference type="InterPro" id="IPR001611">
    <property type="entry name" value="Leu-rich_rpt"/>
</dbReference>
<dbReference type="GO" id="GO:0005829">
    <property type="term" value="C:cytosol"/>
    <property type="evidence" value="ECO:0007669"/>
    <property type="project" value="TreeGrafter"/>
</dbReference>
<dbReference type="InterPro" id="IPR032675">
    <property type="entry name" value="LRR_dom_sf"/>
</dbReference>
<dbReference type="GO" id="GO:0005634">
    <property type="term" value="C:nucleus"/>
    <property type="evidence" value="ECO:0007669"/>
    <property type="project" value="TreeGrafter"/>
</dbReference>
<keyword evidence="6" id="KW-1185">Reference proteome</keyword>
<keyword evidence="1" id="KW-0343">GTPase activation</keyword>
<dbReference type="AlphaFoldDB" id="A0A7J8CJP1"/>
<accession>A0A7J8CJP1</accession>
<evidence type="ECO:0000256" key="2">
    <source>
        <dbReference type="ARBA" id="ARBA00022614"/>
    </source>
</evidence>
<keyword evidence="2" id="KW-0433">Leucine-rich repeat</keyword>
<dbReference type="PANTHER" id="PTHR24113">
    <property type="entry name" value="RAN GTPASE-ACTIVATING PROTEIN 1"/>
    <property type="match status" value="1"/>
</dbReference>